<evidence type="ECO:0000313" key="2">
    <source>
        <dbReference type="EMBL" id="MCY9575980.1"/>
    </source>
</evidence>
<dbReference type="EMBL" id="CP017786">
    <property type="protein sequence ID" value="AOZ87692.1"/>
    <property type="molecule type" value="Genomic_DNA"/>
</dbReference>
<organism evidence="1 3">
    <name type="scientific">Bacillus xiamenensis</name>
    <dbReference type="NCBI Taxonomy" id="1178537"/>
    <lineage>
        <taxon>Bacteria</taxon>
        <taxon>Bacillati</taxon>
        <taxon>Bacillota</taxon>
        <taxon>Bacilli</taxon>
        <taxon>Bacillales</taxon>
        <taxon>Bacillaceae</taxon>
        <taxon>Bacillus</taxon>
    </lineage>
</organism>
<reference evidence="2 4" key="2">
    <citation type="submission" date="2022-05" db="EMBL/GenBank/DDBJ databases">
        <title>Genome Sequencing of Bee-Associated Microbes.</title>
        <authorList>
            <person name="Dunlap C."/>
        </authorList>
    </citation>
    <scope>NUCLEOTIDE SEQUENCE [LARGE SCALE GENOMIC DNA]</scope>
    <source>
        <strain evidence="2 4">CBP-1093</strain>
    </source>
</reference>
<name>A0AAC9IFN7_9BACI</name>
<proteinExistence type="predicted"/>
<keyword evidence="4" id="KW-1185">Reference proteome</keyword>
<reference evidence="1 3" key="1">
    <citation type="submission" date="2016-10" db="EMBL/GenBank/DDBJ databases">
        <title>Whole genome sequence of hyper active fibrinolysis bacterium Bacillus pumilus strain VV3 isolated from fermented rice.</title>
        <authorList>
            <person name="Mariadas V.A."/>
            <person name="Vijayaraghavan P."/>
            <person name="Dhandapani V."/>
        </authorList>
    </citation>
    <scope>NUCLEOTIDE SEQUENCE [LARGE SCALE GENOMIC DNA]</scope>
    <source>
        <strain evidence="1 3">VV3</strain>
    </source>
</reference>
<dbReference type="KEGG" id="bxi:BK049_02620"/>
<dbReference type="Proteomes" id="UP000177709">
    <property type="component" value="Chromosome"/>
</dbReference>
<accession>A0AAC9IFN7</accession>
<evidence type="ECO:0000313" key="3">
    <source>
        <dbReference type="Proteomes" id="UP000177709"/>
    </source>
</evidence>
<gene>
    <name evidence="1" type="ORF">BK049_02620</name>
    <name evidence="2" type="ORF">M5W27_09015</name>
</gene>
<sequence>METGLIIGADEFFGLTLCEYMMKEGIQVDITCPHDQTEEQKLLLGERMMWLGRNDLVRVIDLQDSKEAYDLIFIQSEDSHEKQAELKATHGMYRLLFEEPKDESSKQRVPAVVLPRMFGPWSLDEKRRTREDHSFFVEDVAKDLLKWASHTDQRQEMTHQLKVERQTDDQQAKEIIAEWKRQNSTFFDKKQE</sequence>
<evidence type="ECO:0000313" key="1">
    <source>
        <dbReference type="EMBL" id="AOZ87692.1"/>
    </source>
</evidence>
<dbReference type="RefSeq" id="WP_008355268.1">
    <property type="nucleotide sequence ID" value="NZ_AMSH01000003.1"/>
</dbReference>
<dbReference type="Proteomes" id="UP001527057">
    <property type="component" value="Unassembled WGS sequence"/>
</dbReference>
<protein>
    <submittedName>
        <fullName evidence="1">Nad binding enzyme</fullName>
    </submittedName>
</protein>
<dbReference type="AlphaFoldDB" id="A0AAC9IFN7"/>
<evidence type="ECO:0000313" key="4">
    <source>
        <dbReference type="Proteomes" id="UP001527057"/>
    </source>
</evidence>
<dbReference type="EMBL" id="JAMDMH010000015">
    <property type="protein sequence ID" value="MCY9575980.1"/>
    <property type="molecule type" value="Genomic_DNA"/>
</dbReference>